<evidence type="ECO:0000256" key="7">
    <source>
        <dbReference type="HAMAP-Rule" id="MF_00412"/>
    </source>
</evidence>
<dbReference type="InterPro" id="IPR016163">
    <property type="entry name" value="Ald_DH_C"/>
</dbReference>
<comment type="caution">
    <text evidence="8">The sequence shown here is derived from an EMBL/GenBank/DDBJ whole genome shotgun (WGS) entry which is preliminary data.</text>
</comment>
<evidence type="ECO:0000256" key="4">
    <source>
        <dbReference type="ARBA" id="ARBA00022857"/>
    </source>
</evidence>
<dbReference type="UniPathway" id="UPA00098">
    <property type="reaction ID" value="UER00360"/>
</dbReference>
<dbReference type="NCBIfam" id="NF001221">
    <property type="entry name" value="PRK00197.1"/>
    <property type="match status" value="1"/>
</dbReference>
<dbReference type="GO" id="GO:0050661">
    <property type="term" value="F:NADP binding"/>
    <property type="evidence" value="ECO:0007669"/>
    <property type="project" value="InterPro"/>
</dbReference>
<evidence type="ECO:0000256" key="5">
    <source>
        <dbReference type="ARBA" id="ARBA00023002"/>
    </source>
</evidence>
<evidence type="ECO:0000256" key="1">
    <source>
        <dbReference type="ARBA" id="ARBA00004985"/>
    </source>
</evidence>
<dbReference type="Gene3D" id="3.40.605.10">
    <property type="entry name" value="Aldehyde Dehydrogenase, Chain A, domain 1"/>
    <property type="match status" value="1"/>
</dbReference>
<organism evidence="8 9">
    <name type="scientific">Legionella maceachernii</name>
    <dbReference type="NCBI Taxonomy" id="466"/>
    <lineage>
        <taxon>Bacteria</taxon>
        <taxon>Pseudomonadati</taxon>
        <taxon>Pseudomonadota</taxon>
        <taxon>Gammaproteobacteria</taxon>
        <taxon>Legionellales</taxon>
        <taxon>Legionellaceae</taxon>
        <taxon>Legionella</taxon>
    </lineage>
</organism>
<keyword evidence="4 7" id="KW-0521">NADP</keyword>
<dbReference type="GO" id="GO:0004350">
    <property type="term" value="F:glutamate-5-semialdehyde dehydrogenase activity"/>
    <property type="evidence" value="ECO:0007669"/>
    <property type="project" value="UniProtKB-UniRule"/>
</dbReference>
<dbReference type="EMBL" id="LNYL01000051">
    <property type="protein sequence ID" value="KTD24174.1"/>
    <property type="molecule type" value="Genomic_DNA"/>
</dbReference>
<dbReference type="GO" id="GO:0005737">
    <property type="term" value="C:cytoplasm"/>
    <property type="evidence" value="ECO:0007669"/>
    <property type="project" value="UniProtKB-SubCell"/>
</dbReference>
<dbReference type="InterPro" id="IPR016161">
    <property type="entry name" value="Ald_DH/histidinol_DH"/>
</dbReference>
<dbReference type="STRING" id="466.Lmac_3047"/>
<dbReference type="CDD" id="cd07079">
    <property type="entry name" value="ALDH_F18-19_ProA-GPR"/>
    <property type="match status" value="1"/>
</dbReference>
<evidence type="ECO:0000256" key="6">
    <source>
        <dbReference type="ARBA" id="ARBA00049024"/>
    </source>
</evidence>
<dbReference type="PROSITE" id="PS01223">
    <property type="entry name" value="PROA"/>
    <property type="match status" value="1"/>
</dbReference>
<evidence type="ECO:0000256" key="3">
    <source>
        <dbReference type="ARBA" id="ARBA00022650"/>
    </source>
</evidence>
<keyword evidence="9" id="KW-1185">Reference proteome</keyword>
<dbReference type="GO" id="GO:0055129">
    <property type="term" value="P:L-proline biosynthetic process"/>
    <property type="evidence" value="ECO:0007669"/>
    <property type="project" value="UniProtKB-UniRule"/>
</dbReference>
<protein>
    <recommendedName>
        <fullName evidence="7">Gamma-glutamyl phosphate reductase</fullName>
        <shortName evidence="7">GPR</shortName>
        <ecNumber evidence="7">1.2.1.41</ecNumber>
    </recommendedName>
    <alternativeName>
        <fullName evidence="7">Glutamate-5-semialdehyde dehydrogenase</fullName>
    </alternativeName>
    <alternativeName>
        <fullName evidence="7">Glutamyl-gamma-semialdehyde dehydrogenase</fullName>
        <shortName evidence="7">GSA dehydrogenase</shortName>
    </alternativeName>
</protein>
<accession>A0A0W0VW18</accession>
<name>A0A0W0VW18_9GAMM</name>
<dbReference type="InterPro" id="IPR000965">
    <property type="entry name" value="GPR_dom"/>
</dbReference>
<dbReference type="OrthoDB" id="9809970at2"/>
<evidence type="ECO:0000313" key="9">
    <source>
        <dbReference type="Proteomes" id="UP000054908"/>
    </source>
</evidence>
<evidence type="ECO:0000313" key="8">
    <source>
        <dbReference type="EMBL" id="KTD24174.1"/>
    </source>
</evidence>
<proteinExistence type="inferred from homology"/>
<reference evidence="8 9" key="1">
    <citation type="submission" date="2015-11" db="EMBL/GenBank/DDBJ databases">
        <title>Genomic analysis of 38 Legionella species identifies large and diverse effector repertoires.</title>
        <authorList>
            <person name="Burstein D."/>
            <person name="Amaro F."/>
            <person name="Zusman T."/>
            <person name="Lifshitz Z."/>
            <person name="Cohen O."/>
            <person name="Gilbert J.A."/>
            <person name="Pupko T."/>
            <person name="Shuman H.A."/>
            <person name="Segal G."/>
        </authorList>
    </citation>
    <scope>NUCLEOTIDE SEQUENCE [LARGE SCALE GENOMIC DNA]</scope>
    <source>
        <strain evidence="8 9">PX-1-G2-E2</strain>
    </source>
</reference>
<sequence>MFNEDEIIHQLHDIKAASYHLMVLDEETRTNVLLSLAAHLRQYSPKIINENKKDLALMAREDPRYDRLLLSEERILAMAADVEAIAALPQPLDRMLEDKRMANGLRIQRVSVPLGVIAVIYESRPNVTIDVFALCFKTGNACVLKGGKEAQHSNAILVSLINESLRGQDVDNHSVYLLPSDRRALNVLLSARNLIDVCIPRGSQALINFVRENAKIPVIETGAGIVHTYFDVSGSVEKGRLVIDNAKTRRVSVCNALDTLIIHEKRLADLPRLVDLLAEKKVEIFADELSYEALKAFYPKPLLQKANSKDFGQEFLSYKMSIKTVSSVEEAVCHIMQYTSGHSEAIIAEDQKAMTYFLTHVDAAAVYVNASTAFTDGGQFGMGAEIGISTQKLHARGPMALAALTSYKWIILGDGHTRE</sequence>
<comment type="function">
    <text evidence="7">Catalyzes the NADPH-dependent reduction of L-glutamate 5-phosphate into L-glutamate 5-semialdehyde and phosphate. The product spontaneously undergoes cyclization to form 1-pyrroline-5-carboxylate.</text>
</comment>
<evidence type="ECO:0000256" key="2">
    <source>
        <dbReference type="ARBA" id="ARBA00022605"/>
    </source>
</evidence>
<comment type="subcellular location">
    <subcellularLocation>
        <location evidence="7">Cytoplasm</location>
    </subcellularLocation>
</comment>
<dbReference type="PIRSF" id="PIRSF000151">
    <property type="entry name" value="GPR"/>
    <property type="match status" value="1"/>
</dbReference>
<dbReference type="Proteomes" id="UP000054908">
    <property type="component" value="Unassembled WGS sequence"/>
</dbReference>
<comment type="catalytic activity">
    <reaction evidence="6 7">
        <text>L-glutamate 5-semialdehyde + phosphate + NADP(+) = L-glutamyl 5-phosphate + NADPH + H(+)</text>
        <dbReference type="Rhea" id="RHEA:19541"/>
        <dbReference type="ChEBI" id="CHEBI:15378"/>
        <dbReference type="ChEBI" id="CHEBI:43474"/>
        <dbReference type="ChEBI" id="CHEBI:57783"/>
        <dbReference type="ChEBI" id="CHEBI:58066"/>
        <dbReference type="ChEBI" id="CHEBI:58274"/>
        <dbReference type="ChEBI" id="CHEBI:58349"/>
        <dbReference type="EC" id="1.2.1.41"/>
    </reaction>
</comment>
<gene>
    <name evidence="8" type="primary">proA_2</name>
    <name evidence="7" type="synonym">proA</name>
    <name evidence="8" type="ORF">Lmac_3047</name>
</gene>
<dbReference type="SUPFAM" id="SSF53720">
    <property type="entry name" value="ALDH-like"/>
    <property type="match status" value="1"/>
</dbReference>
<dbReference type="NCBIfam" id="TIGR00407">
    <property type="entry name" value="proA"/>
    <property type="match status" value="1"/>
</dbReference>
<dbReference type="InterPro" id="IPR012134">
    <property type="entry name" value="Glu-5-SA_DH"/>
</dbReference>
<comment type="similarity">
    <text evidence="7">Belongs to the gamma-glutamyl phosphate reductase family.</text>
</comment>
<keyword evidence="5 7" id="KW-0560">Oxidoreductase</keyword>
<dbReference type="RefSeq" id="WP_078767365.1">
    <property type="nucleotide sequence ID" value="NZ_CAAAIB010000001.1"/>
</dbReference>
<dbReference type="PATRIC" id="fig|466.6.peg.3261"/>
<dbReference type="PANTHER" id="PTHR11063:SF8">
    <property type="entry name" value="DELTA-1-PYRROLINE-5-CARBOXYLATE SYNTHASE"/>
    <property type="match status" value="1"/>
</dbReference>
<dbReference type="AlphaFoldDB" id="A0A0W0VW18"/>
<dbReference type="Gene3D" id="3.40.309.10">
    <property type="entry name" value="Aldehyde Dehydrogenase, Chain A, domain 2"/>
    <property type="match status" value="1"/>
</dbReference>
<dbReference type="InterPro" id="IPR020593">
    <property type="entry name" value="G-glutamylP_reductase_CS"/>
</dbReference>
<dbReference type="EC" id="1.2.1.41" evidence="7"/>
<comment type="pathway">
    <text evidence="1 7">Amino-acid biosynthesis; L-proline biosynthesis; L-glutamate 5-semialdehyde from L-glutamate: step 2/2.</text>
</comment>
<dbReference type="PANTHER" id="PTHR11063">
    <property type="entry name" value="GLUTAMATE SEMIALDEHYDE DEHYDROGENASE"/>
    <property type="match status" value="1"/>
</dbReference>
<dbReference type="HAMAP" id="MF_00412">
    <property type="entry name" value="ProA"/>
    <property type="match status" value="1"/>
</dbReference>
<keyword evidence="3 7" id="KW-0641">Proline biosynthesis</keyword>
<dbReference type="InterPro" id="IPR016162">
    <property type="entry name" value="Ald_DH_N"/>
</dbReference>
<keyword evidence="7" id="KW-0963">Cytoplasm</keyword>
<keyword evidence="2 7" id="KW-0028">Amino-acid biosynthesis</keyword>